<accession>A0ABY5IQS1</accession>
<evidence type="ECO:0000313" key="1">
    <source>
        <dbReference type="EMBL" id="UUC45196.1"/>
    </source>
</evidence>
<name>A0ABY5IQS1_9FLAO</name>
<protein>
    <submittedName>
        <fullName evidence="1">PDZ domain-containing protein</fullName>
    </submittedName>
</protein>
<dbReference type="Gene3D" id="2.30.42.10">
    <property type="match status" value="1"/>
</dbReference>
<dbReference type="SUPFAM" id="SSF50156">
    <property type="entry name" value="PDZ domain-like"/>
    <property type="match status" value="1"/>
</dbReference>
<organism evidence="1 2">
    <name type="scientific">Flavobacterium cerinum</name>
    <dbReference type="NCBI Taxonomy" id="2502784"/>
    <lineage>
        <taxon>Bacteria</taxon>
        <taxon>Pseudomonadati</taxon>
        <taxon>Bacteroidota</taxon>
        <taxon>Flavobacteriia</taxon>
        <taxon>Flavobacteriales</taxon>
        <taxon>Flavobacteriaceae</taxon>
        <taxon>Flavobacterium</taxon>
    </lineage>
</organism>
<dbReference type="InterPro" id="IPR036034">
    <property type="entry name" value="PDZ_sf"/>
</dbReference>
<evidence type="ECO:0000313" key="2">
    <source>
        <dbReference type="Proteomes" id="UP001059844"/>
    </source>
</evidence>
<gene>
    <name evidence="1" type="ORF">NOX80_16415</name>
</gene>
<reference evidence="1" key="1">
    <citation type="submission" date="2022-07" db="EMBL/GenBank/DDBJ databases">
        <title>Isolation, identification, and degradation of a PFOSA degrading strain from sewage treatment plant.</title>
        <authorList>
            <person name="Zhang L."/>
            <person name="Huo Y."/>
        </authorList>
    </citation>
    <scope>NUCLEOTIDE SEQUENCE</scope>
    <source>
        <strain evidence="1">C1</strain>
    </source>
</reference>
<sequence>MKKMYFIFLILFIAYSYGQVTSNSKWFQVNEYYTIGNSGKYELYKTHGFVENVPDNKSGRIFIMPIIEIDDDDIKYFDSDGNAITSNGNIYSISIPITFISKLPTKYEIPSIGSNLDGISILAYYRPLLKDNFGNLIIHPNAAGFFSTQIYAQTQKYEESLKKQNELSEKYKSYKPELVSLSEVQITLEIDDDVVYNKSYYGTYIGNNKISFKNPSNYVKNRIASGDYSIYISYKFRDSQNSYVDATFDAKTIVNQFLDEAQKSMVSQSSSGWSFLGFGSRRKSIKSSFNYTAQSNYKGATYSSTSVEMFDADDRMIQQFENAFFPILSQSQAIENHLKAAEIAKLEGNIELQKIHDDYVKSLQNNDPNLEVDIAKAAAALSRKDYVGFIANGVRWGDYKVKGNNDFRRVIVDNNEFEQHKDWSQLKRVSVQHSITEKINSQKDVNYKGDIGLIGGIPHQFYGHLNSNGFVYYNQLFKGIILGGIAEGSALHRRNIVSGTFITSINGNNVYDSQSFINTLRNINPDDDVILKYIELNGSFYVEKSVMMKADSIPDL</sequence>
<dbReference type="Proteomes" id="UP001059844">
    <property type="component" value="Chromosome"/>
</dbReference>
<dbReference type="RefSeq" id="WP_256550888.1">
    <property type="nucleotide sequence ID" value="NZ_CP101751.1"/>
</dbReference>
<proteinExistence type="predicted"/>
<dbReference type="EMBL" id="CP101751">
    <property type="protein sequence ID" value="UUC45196.1"/>
    <property type="molecule type" value="Genomic_DNA"/>
</dbReference>
<keyword evidence="2" id="KW-1185">Reference proteome</keyword>